<reference evidence="1 2" key="1">
    <citation type="submission" date="2021-03" db="EMBL/GenBank/DDBJ databases">
        <title>Fibrella sp. HMF5405 genome sequencing and assembly.</title>
        <authorList>
            <person name="Kang H."/>
            <person name="Kim H."/>
            <person name="Bae S."/>
            <person name="Joh K."/>
        </authorList>
    </citation>
    <scope>NUCLEOTIDE SEQUENCE [LARGE SCALE GENOMIC DNA]</scope>
    <source>
        <strain evidence="1 2">HMF5405</strain>
    </source>
</reference>
<proteinExistence type="predicted"/>
<comment type="caution">
    <text evidence="1">The sequence shown here is derived from an EMBL/GenBank/DDBJ whole genome shotgun (WGS) entry which is preliminary data.</text>
</comment>
<dbReference type="InterPro" id="IPR038765">
    <property type="entry name" value="Papain-like_cys_pep_sf"/>
</dbReference>
<organism evidence="1 2">
    <name type="scientific">Fibrella forsythiae</name>
    <dbReference type="NCBI Taxonomy" id="2817061"/>
    <lineage>
        <taxon>Bacteria</taxon>
        <taxon>Pseudomonadati</taxon>
        <taxon>Bacteroidota</taxon>
        <taxon>Cytophagia</taxon>
        <taxon>Cytophagales</taxon>
        <taxon>Spirosomataceae</taxon>
        <taxon>Fibrella</taxon>
    </lineage>
</organism>
<dbReference type="SUPFAM" id="SSF54001">
    <property type="entry name" value="Cysteine proteinases"/>
    <property type="match status" value="1"/>
</dbReference>
<dbReference type="Proteomes" id="UP000664628">
    <property type="component" value="Unassembled WGS sequence"/>
</dbReference>
<evidence type="ECO:0000313" key="2">
    <source>
        <dbReference type="Proteomes" id="UP000664628"/>
    </source>
</evidence>
<evidence type="ECO:0000313" key="1">
    <source>
        <dbReference type="EMBL" id="MBO0951221.1"/>
    </source>
</evidence>
<protein>
    <submittedName>
        <fullName evidence="1">Uncharacterized protein</fullName>
    </submittedName>
</protein>
<dbReference type="EMBL" id="JAFMYW010000007">
    <property type="protein sequence ID" value="MBO0951221.1"/>
    <property type="molecule type" value="Genomic_DNA"/>
</dbReference>
<accession>A0ABS3JMI3</accession>
<dbReference type="Gene3D" id="3.90.1720.10">
    <property type="entry name" value="endopeptidase domain like (from Nostoc punctiforme)"/>
    <property type="match status" value="1"/>
</dbReference>
<dbReference type="RefSeq" id="WP_207331176.1">
    <property type="nucleotide sequence ID" value="NZ_JAFMYW010000007.1"/>
</dbReference>
<name>A0ABS3JMI3_9BACT</name>
<keyword evidence="2" id="KW-1185">Reference proteome</keyword>
<sequence>MIIAFKNKAADNSLTSRLVSAWTNSPWVHCELVFQSKDLLCVSARPGEVAVSARVFGEVVENDLWEFYQLPNIDAAKEREILVWLFGQSMTEYSYTGIIWNQVLHYAHMANGQWFCSELAFWVLWNYGILDSTFDAPANWSPAELRSLVKRSCVEIDKRSLLTS</sequence>
<gene>
    <name evidence="1" type="ORF">J2I46_21730</name>
</gene>